<evidence type="ECO:0000259" key="1">
    <source>
        <dbReference type="Pfam" id="PF00498"/>
    </source>
</evidence>
<evidence type="ECO:0000313" key="2">
    <source>
        <dbReference type="EMBL" id="EAL2099119.1"/>
    </source>
</evidence>
<name>A0A5T1LPF5_CAMCO</name>
<dbReference type="CDD" id="cd00060">
    <property type="entry name" value="FHA"/>
    <property type="match status" value="1"/>
</dbReference>
<feature type="domain" description="FHA" evidence="1">
    <location>
        <begin position="32"/>
        <end position="100"/>
    </location>
</feature>
<gene>
    <name evidence="2" type="ORF">FC489_09255</name>
</gene>
<proteinExistence type="predicted"/>
<feature type="non-terminal residue" evidence="2">
    <location>
        <position position="200"/>
    </location>
</feature>
<sequence>MIEKEEIGIAIENYDECISGSKTFVFNTKGGTIGSGDDCTFRIQDKLEQIKNTHAIVSYEEGSFTIAAFEDSDIYYNKSFSRMPSGYEIIISIGDIFKIGNLEFRFVDAKSIEASIKENKKYLEDIEKRNHFDEIEIKPRGKTSINFDKNKELKEILENNDYKFIEEEKADDSFLKEIIQKNPNSLEYENVLKSLVKNLK</sequence>
<accession>A0A5T1LPF5</accession>
<reference evidence="2" key="1">
    <citation type="submission" date="2019-05" db="EMBL/GenBank/DDBJ databases">
        <authorList>
            <consortium name="NARMS: The National Antimicrobial Resistance Monitoring System"/>
        </authorList>
    </citation>
    <scope>NUCLEOTIDE SEQUENCE</scope>
    <source>
        <strain evidence="2">FSIS11917892</strain>
    </source>
</reference>
<dbReference type="InterPro" id="IPR008984">
    <property type="entry name" value="SMAD_FHA_dom_sf"/>
</dbReference>
<dbReference type="SUPFAM" id="SSF49879">
    <property type="entry name" value="SMAD/FHA domain"/>
    <property type="match status" value="1"/>
</dbReference>
<dbReference type="EMBL" id="AACMAV010000057">
    <property type="protein sequence ID" value="EAL2099119.1"/>
    <property type="molecule type" value="Genomic_DNA"/>
</dbReference>
<dbReference type="Pfam" id="PF00498">
    <property type="entry name" value="FHA"/>
    <property type="match status" value="1"/>
</dbReference>
<dbReference type="InterPro" id="IPR000253">
    <property type="entry name" value="FHA_dom"/>
</dbReference>
<dbReference type="AlphaFoldDB" id="A0A5T1LPF5"/>
<organism evidence="2">
    <name type="scientific">Campylobacter coli</name>
    <dbReference type="NCBI Taxonomy" id="195"/>
    <lineage>
        <taxon>Bacteria</taxon>
        <taxon>Pseudomonadati</taxon>
        <taxon>Campylobacterota</taxon>
        <taxon>Epsilonproteobacteria</taxon>
        <taxon>Campylobacterales</taxon>
        <taxon>Campylobacteraceae</taxon>
        <taxon>Campylobacter</taxon>
    </lineage>
</organism>
<dbReference type="Gene3D" id="2.60.200.20">
    <property type="match status" value="1"/>
</dbReference>
<protein>
    <submittedName>
        <fullName evidence="2">FHA domain-containing protein</fullName>
    </submittedName>
</protein>
<comment type="caution">
    <text evidence="2">The sequence shown here is derived from an EMBL/GenBank/DDBJ whole genome shotgun (WGS) entry which is preliminary data.</text>
</comment>